<feature type="transmembrane region" description="Helical" evidence="7">
    <location>
        <begin position="289"/>
        <end position="309"/>
    </location>
</feature>
<feature type="transmembrane region" description="Helical" evidence="7">
    <location>
        <begin position="227"/>
        <end position="248"/>
    </location>
</feature>
<feature type="transmembrane region" description="Helical" evidence="7">
    <location>
        <begin position="315"/>
        <end position="337"/>
    </location>
</feature>
<name>A0A4Q5J2B3_9ACTN</name>
<accession>A0A4Q5J2B3</accession>
<feature type="transmembrane region" description="Helical" evidence="7">
    <location>
        <begin position="46"/>
        <end position="67"/>
    </location>
</feature>
<keyword evidence="6 7" id="KW-0472">Membrane</keyword>
<evidence type="ECO:0000256" key="4">
    <source>
        <dbReference type="ARBA" id="ARBA00022692"/>
    </source>
</evidence>
<dbReference type="InterPro" id="IPR020846">
    <property type="entry name" value="MFS_dom"/>
</dbReference>
<evidence type="ECO:0000256" key="2">
    <source>
        <dbReference type="ARBA" id="ARBA00022448"/>
    </source>
</evidence>
<feature type="transmembrane region" description="Helical" evidence="7">
    <location>
        <begin position="143"/>
        <end position="168"/>
    </location>
</feature>
<dbReference type="PROSITE" id="PS50850">
    <property type="entry name" value="MFS"/>
    <property type="match status" value="1"/>
</dbReference>
<dbReference type="InterPro" id="IPR010290">
    <property type="entry name" value="TM_effector"/>
</dbReference>
<dbReference type="Gene3D" id="1.20.1250.20">
    <property type="entry name" value="MFS general substrate transporter like domains"/>
    <property type="match status" value="1"/>
</dbReference>
<keyword evidence="3" id="KW-1003">Cell membrane</keyword>
<organism evidence="9 10">
    <name type="scientific">Nocardioides iriomotensis</name>
    <dbReference type="NCBI Taxonomy" id="715784"/>
    <lineage>
        <taxon>Bacteria</taxon>
        <taxon>Bacillati</taxon>
        <taxon>Actinomycetota</taxon>
        <taxon>Actinomycetes</taxon>
        <taxon>Propionibacteriales</taxon>
        <taxon>Nocardioidaceae</taxon>
        <taxon>Nocardioides</taxon>
    </lineage>
</organism>
<evidence type="ECO:0000256" key="5">
    <source>
        <dbReference type="ARBA" id="ARBA00022989"/>
    </source>
</evidence>
<feature type="transmembrane region" description="Helical" evidence="7">
    <location>
        <begin position="349"/>
        <end position="371"/>
    </location>
</feature>
<evidence type="ECO:0000256" key="7">
    <source>
        <dbReference type="SAM" id="Phobius"/>
    </source>
</evidence>
<dbReference type="PANTHER" id="PTHR23513:SF11">
    <property type="entry name" value="STAPHYLOFERRIN A TRANSPORTER"/>
    <property type="match status" value="1"/>
</dbReference>
<evidence type="ECO:0000259" key="8">
    <source>
        <dbReference type="PROSITE" id="PS50850"/>
    </source>
</evidence>
<keyword evidence="10" id="KW-1185">Reference proteome</keyword>
<dbReference type="Proteomes" id="UP000291189">
    <property type="component" value="Unassembled WGS sequence"/>
</dbReference>
<dbReference type="GO" id="GO:0005886">
    <property type="term" value="C:plasma membrane"/>
    <property type="evidence" value="ECO:0007669"/>
    <property type="project" value="UniProtKB-SubCell"/>
</dbReference>
<feature type="domain" description="Major facilitator superfamily (MFS) profile" evidence="8">
    <location>
        <begin position="12"/>
        <end position="403"/>
    </location>
</feature>
<dbReference type="EMBL" id="SDPU01000020">
    <property type="protein sequence ID" value="RYU12697.1"/>
    <property type="molecule type" value="Genomic_DNA"/>
</dbReference>
<feature type="transmembrane region" description="Helical" evidence="7">
    <location>
        <begin position="377"/>
        <end position="400"/>
    </location>
</feature>
<sequence>MSPTFQALSNRNYRLYAAGGIVSNTGTWMQRVAQDWLVLQLTHNNGTALGITTGLQFLPMLLLSPYAGLVADRFPKRRLLQVTQLMMAGPALLLGLLAVTGVAEPWHVYVLAFVFGIGTAFDAPARQSFVSEMVEPDLLTNAVGLNSASFNLARIVGPALAGLLIAALGSGAEATGWVIMANGLSYGSVIFVLQKMRAEDLDPAELAARGKGMIREGMRYVRSRPDLMLVLAIVFFAGTFGLNFQMTSALMTTDVFGKGASAYGILGTTMAFGSLTGALLAARRGRPRYRLVVLAALAFGVVEVLAGLSPSYLVYALWTPVLGLTALTMITAANATVQLGTTAMMRGRVMALYMMIFMGGTPVGAPIVGWIGETFGARWTLIGGGLGTIVGVVVAAALFARTQGMLDPEVNERPRLRKRGRQPELVR</sequence>
<evidence type="ECO:0000256" key="3">
    <source>
        <dbReference type="ARBA" id="ARBA00022475"/>
    </source>
</evidence>
<evidence type="ECO:0000313" key="9">
    <source>
        <dbReference type="EMBL" id="RYU12697.1"/>
    </source>
</evidence>
<dbReference type="CDD" id="cd06173">
    <property type="entry name" value="MFS_MefA_like"/>
    <property type="match status" value="1"/>
</dbReference>
<dbReference type="OrthoDB" id="9775268at2"/>
<keyword evidence="5 7" id="KW-1133">Transmembrane helix</keyword>
<dbReference type="PANTHER" id="PTHR23513">
    <property type="entry name" value="INTEGRAL MEMBRANE EFFLUX PROTEIN-RELATED"/>
    <property type="match status" value="1"/>
</dbReference>
<comment type="subcellular location">
    <subcellularLocation>
        <location evidence="1">Cell membrane</location>
        <topology evidence="1">Multi-pass membrane protein</topology>
    </subcellularLocation>
</comment>
<comment type="caution">
    <text evidence="9">The sequence shown here is derived from an EMBL/GenBank/DDBJ whole genome shotgun (WGS) entry which is preliminary data.</text>
</comment>
<evidence type="ECO:0000256" key="1">
    <source>
        <dbReference type="ARBA" id="ARBA00004651"/>
    </source>
</evidence>
<protein>
    <submittedName>
        <fullName evidence="9">MFS transporter</fullName>
    </submittedName>
</protein>
<evidence type="ECO:0000313" key="10">
    <source>
        <dbReference type="Proteomes" id="UP000291189"/>
    </source>
</evidence>
<feature type="transmembrane region" description="Helical" evidence="7">
    <location>
        <begin position="260"/>
        <end position="282"/>
    </location>
</feature>
<dbReference type="RefSeq" id="WP_129986516.1">
    <property type="nucleotide sequence ID" value="NZ_SDPU01000020.1"/>
</dbReference>
<evidence type="ECO:0000256" key="6">
    <source>
        <dbReference type="ARBA" id="ARBA00023136"/>
    </source>
</evidence>
<dbReference type="InterPro" id="IPR036259">
    <property type="entry name" value="MFS_trans_sf"/>
</dbReference>
<gene>
    <name evidence="9" type="ORF">ETU37_06870</name>
</gene>
<dbReference type="Pfam" id="PF05977">
    <property type="entry name" value="MFS_3"/>
    <property type="match status" value="1"/>
</dbReference>
<keyword evidence="2" id="KW-0813">Transport</keyword>
<dbReference type="AlphaFoldDB" id="A0A4Q5J2B3"/>
<dbReference type="SUPFAM" id="SSF103473">
    <property type="entry name" value="MFS general substrate transporter"/>
    <property type="match status" value="1"/>
</dbReference>
<reference evidence="9 10" key="1">
    <citation type="submission" date="2019-01" db="EMBL/GenBank/DDBJ databases">
        <title>Nocardioides guangzhouensis sp. nov., an actinobacterium isolated from soil.</title>
        <authorList>
            <person name="Fu Y."/>
            <person name="Cai Y."/>
            <person name="Lin Z."/>
            <person name="Chen P."/>
        </authorList>
    </citation>
    <scope>NUCLEOTIDE SEQUENCE [LARGE SCALE GENOMIC DNA]</scope>
    <source>
        <strain evidence="9 10">NBRC 105384</strain>
    </source>
</reference>
<dbReference type="GO" id="GO:0022857">
    <property type="term" value="F:transmembrane transporter activity"/>
    <property type="evidence" value="ECO:0007669"/>
    <property type="project" value="InterPro"/>
</dbReference>
<proteinExistence type="predicted"/>
<keyword evidence="4 7" id="KW-0812">Transmembrane</keyword>